<feature type="transmembrane region" description="Helical" evidence="1">
    <location>
        <begin position="286"/>
        <end position="306"/>
    </location>
</feature>
<reference evidence="3 4" key="1">
    <citation type="submission" date="2018-08" db="EMBL/GenBank/DDBJ databases">
        <authorList>
            <person name="Laetsch R D."/>
            <person name="Stevens L."/>
            <person name="Kumar S."/>
            <person name="Blaxter L. M."/>
        </authorList>
    </citation>
    <scope>NUCLEOTIDE SEQUENCE [LARGE SCALE GENOMIC DNA]</scope>
</reference>
<feature type="transmembrane region" description="Helical" evidence="1">
    <location>
        <begin position="31"/>
        <end position="51"/>
    </location>
</feature>
<keyword evidence="1" id="KW-0812">Transmembrane</keyword>
<accession>A0A3P6T093</accession>
<dbReference type="EMBL" id="UYRX01000176">
    <property type="protein sequence ID" value="VDK76539.1"/>
    <property type="molecule type" value="Genomic_DNA"/>
</dbReference>
<dbReference type="Proteomes" id="UP000277928">
    <property type="component" value="Unassembled WGS sequence"/>
</dbReference>
<dbReference type="InterPro" id="IPR013766">
    <property type="entry name" value="Thioredoxin_domain"/>
</dbReference>
<proteinExistence type="predicted"/>
<evidence type="ECO:0000259" key="2">
    <source>
        <dbReference type="Pfam" id="PF00085"/>
    </source>
</evidence>
<gene>
    <name evidence="3" type="ORF">NLS_LOCUS3316</name>
</gene>
<dbReference type="Gene3D" id="3.40.30.10">
    <property type="entry name" value="Glutaredoxin"/>
    <property type="match status" value="1"/>
</dbReference>
<keyword evidence="1" id="KW-1133">Transmembrane helix</keyword>
<dbReference type="InterPro" id="IPR042418">
    <property type="entry name" value="TXNDC15"/>
</dbReference>
<dbReference type="AlphaFoldDB" id="A0A3P6T093"/>
<evidence type="ECO:0000313" key="4">
    <source>
        <dbReference type="Proteomes" id="UP000277928"/>
    </source>
</evidence>
<dbReference type="STRING" id="42156.A0A3P6T093"/>
<dbReference type="SUPFAM" id="SSF52833">
    <property type="entry name" value="Thioredoxin-like"/>
    <property type="match status" value="1"/>
</dbReference>
<dbReference type="OMA" id="LPRMYPR"/>
<evidence type="ECO:0000313" key="3">
    <source>
        <dbReference type="EMBL" id="VDK76539.1"/>
    </source>
</evidence>
<protein>
    <recommendedName>
        <fullName evidence="2">Thioredoxin domain-containing protein</fullName>
    </recommendedName>
</protein>
<evidence type="ECO:0000256" key="1">
    <source>
        <dbReference type="SAM" id="Phobius"/>
    </source>
</evidence>
<keyword evidence="1" id="KW-0472">Membrane</keyword>
<sequence>MNKATIRKLNGHGTTCQWQKAHFRVATFRDLLGVCPGVLLSATAIFCAEYLITDGMFNSILIAHLLLCITRIIECSDISKDDNATSSEVDVSARKIVMYCHYPKDAFQVLIRSQCPATHPFCVIDAPFDVLINQKYRCATAPRRTDFMVHFMNSSQLLAQVDSDNELYNGHASCMLTAFYSPDCAFSTRMMSYLYHLPRMYPRLRIVATDARDHSKLNSRYGIIGTPTILLWIDGNVVSRMDEAPFSLQAFKNYVEKWTDLELEHKEAMENESALMGNMHFHKSNFDWYLCLSWCSFLLSTAYFFFNSKYGHTFWETIRKNYIRTNEAGL</sequence>
<dbReference type="PANTHER" id="PTHR14684">
    <property type="entry name" value="THIOREDOXIN DOMAIN-CONTAINING PROTEIN 15"/>
    <property type="match status" value="1"/>
</dbReference>
<dbReference type="GO" id="GO:0060271">
    <property type="term" value="P:cilium assembly"/>
    <property type="evidence" value="ECO:0007669"/>
    <property type="project" value="TreeGrafter"/>
</dbReference>
<keyword evidence="4" id="KW-1185">Reference proteome</keyword>
<dbReference type="OrthoDB" id="1899781at2759"/>
<organism evidence="3 4">
    <name type="scientific">Litomosoides sigmodontis</name>
    <name type="common">Filarial nematode worm</name>
    <dbReference type="NCBI Taxonomy" id="42156"/>
    <lineage>
        <taxon>Eukaryota</taxon>
        <taxon>Metazoa</taxon>
        <taxon>Ecdysozoa</taxon>
        <taxon>Nematoda</taxon>
        <taxon>Chromadorea</taxon>
        <taxon>Rhabditida</taxon>
        <taxon>Spirurina</taxon>
        <taxon>Spiruromorpha</taxon>
        <taxon>Filarioidea</taxon>
        <taxon>Onchocercidae</taxon>
        <taxon>Litomosoides</taxon>
    </lineage>
</organism>
<dbReference type="GO" id="GO:0005929">
    <property type="term" value="C:cilium"/>
    <property type="evidence" value="ECO:0007669"/>
    <property type="project" value="TreeGrafter"/>
</dbReference>
<dbReference type="PANTHER" id="PTHR14684:SF2">
    <property type="entry name" value="THIOREDOXIN DOMAIN-CONTAINING PROTEIN 15"/>
    <property type="match status" value="1"/>
</dbReference>
<name>A0A3P6T093_LITSI</name>
<feature type="domain" description="Thioredoxin" evidence="2">
    <location>
        <begin position="171"/>
        <end position="253"/>
    </location>
</feature>
<dbReference type="InterPro" id="IPR036249">
    <property type="entry name" value="Thioredoxin-like_sf"/>
</dbReference>
<dbReference type="Pfam" id="PF00085">
    <property type="entry name" value="Thioredoxin"/>
    <property type="match status" value="1"/>
</dbReference>